<dbReference type="Pfam" id="PF05199">
    <property type="entry name" value="GMC_oxred_C"/>
    <property type="match status" value="1"/>
</dbReference>
<dbReference type="STRING" id="47854.GA0070603_6109"/>
<organism evidence="3 4">
    <name type="scientific">Micromonospora chersina</name>
    <dbReference type="NCBI Taxonomy" id="47854"/>
    <lineage>
        <taxon>Bacteria</taxon>
        <taxon>Bacillati</taxon>
        <taxon>Actinomycetota</taxon>
        <taxon>Actinomycetes</taxon>
        <taxon>Micromonosporales</taxon>
        <taxon>Micromonosporaceae</taxon>
        <taxon>Micromonospora</taxon>
    </lineage>
</organism>
<dbReference type="RefSeq" id="WP_091321097.1">
    <property type="nucleotide sequence ID" value="NZ_FMIB01000002.1"/>
</dbReference>
<accession>A0A1C6VZX2</accession>
<proteinExistence type="predicted"/>
<dbReference type="Gene3D" id="3.50.50.60">
    <property type="entry name" value="FAD/NAD(P)-binding domain"/>
    <property type="match status" value="1"/>
</dbReference>
<feature type="domain" description="Glucose-methanol-choline oxidoreductase C-terminal" evidence="2">
    <location>
        <begin position="309"/>
        <end position="434"/>
    </location>
</feature>
<dbReference type="EMBL" id="FMIB01000002">
    <property type="protein sequence ID" value="SCL71881.1"/>
    <property type="molecule type" value="Genomic_DNA"/>
</dbReference>
<gene>
    <name evidence="3" type="ORF">GA0070603_6109</name>
</gene>
<sequence length="443" mass="46613">MPDAPHRIAVVGGGLAGLEAAVAAAGSGAVVEVFEAGPRTRTRHVDWDTGMHAGDEKVQPWTSDGWGAGGGLSERLGGRSLCWHGVLLGLEPAALADWDPEWSGRLAGADGSYEAVLSDLLADFPELAATGSHPGLAACGLRPVPQAARLDAHGRFEAYSPLARALELGADGRIRFTRGRVRAVTPERDGVAVDVGTQRRRGFDSCVLASSAIGNARLLATSLDRDLATTVTDHFCVGGFVRLPPGPPIAPFRHRMLWSGFAEVPEIGTNVFVLERPPLPGGDRLVQIQAVIEQPAPYSELTVEASGRTHVRARVSDADRALLRTARVEVRRRAERLAGGPVTDLAPDTSSDTPWSGHDDALAAVSGAAALAYCRYDVPYGSFEHEACTHPIGGGPVEVSRGLEVVELPGVYVAGPGTFPRLGAANPALTIIAMSRWLGERLS</sequence>
<reference evidence="4" key="1">
    <citation type="submission" date="2016-06" db="EMBL/GenBank/DDBJ databases">
        <authorList>
            <person name="Varghese N."/>
            <person name="Submissions Spin"/>
        </authorList>
    </citation>
    <scope>NUCLEOTIDE SEQUENCE [LARGE SCALE GENOMIC DNA]</scope>
    <source>
        <strain evidence="4">DSM 44151</strain>
    </source>
</reference>
<protein>
    <submittedName>
        <fullName evidence="3">Choline dehydrogenase</fullName>
    </submittedName>
</protein>
<dbReference type="PRINTS" id="PR00411">
    <property type="entry name" value="PNDRDTASEI"/>
</dbReference>
<feature type="domain" description="Pyridine nucleotide-disulphide oxidoreductase N-terminal" evidence="1">
    <location>
        <begin position="7"/>
        <end position="49"/>
    </location>
</feature>
<evidence type="ECO:0000259" key="1">
    <source>
        <dbReference type="Pfam" id="PF00070"/>
    </source>
</evidence>
<evidence type="ECO:0000313" key="4">
    <source>
        <dbReference type="Proteomes" id="UP000198605"/>
    </source>
</evidence>
<dbReference type="InterPro" id="IPR039648">
    <property type="entry name" value="DHPH_N"/>
</dbReference>
<dbReference type="Pfam" id="PF00070">
    <property type="entry name" value="Pyr_redox"/>
    <property type="match status" value="1"/>
</dbReference>
<dbReference type="GO" id="GO:0016614">
    <property type="term" value="F:oxidoreductase activity, acting on CH-OH group of donors"/>
    <property type="evidence" value="ECO:0007669"/>
    <property type="project" value="InterPro"/>
</dbReference>
<evidence type="ECO:0000259" key="2">
    <source>
        <dbReference type="Pfam" id="PF05199"/>
    </source>
</evidence>
<dbReference type="OrthoDB" id="5821654at2"/>
<dbReference type="GeneID" id="43282713"/>
<dbReference type="AlphaFoldDB" id="A0A1C6VZX2"/>
<dbReference type="InterPro" id="IPR007867">
    <property type="entry name" value="GMC_OxRtase_C"/>
</dbReference>
<evidence type="ECO:0000313" key="3">
    <source>
        <dbReference type="EMBL" id="SCL71881.1"/>
    </source>
</evidence>
<dbReference type="Proteomes" id="UP000198605">
    <property type="component" value="Unassembled WGS sequence"/>
</dbReference>
<keyword evidence="4" id="KW-1185">Reference proteome</keyword>
<dbReference type="InterPro" id="IPR036188">
    <property type="entry name" value="FAD/NAD-bd_sf"/>
</dbReference>
<name>A0A1C6VZX2_9ACTN</name>
<dbReference type="SUPFAM" id="SSF51905">
    <property type="entry name" value="FAD/NAD(P)-binding domain"/>
    <property type="match status" value="1"/>
</dbReference>